<keyword evidence="1" id="KW-0472">Membrane</keyword>
<name>A0A8J8NQI8_HALGN</name>
<dbReference type="GO" id="GO:0031464">
    <property type="term" value="C:Cul4A-RING E3 ubiquitin ligase complex"/>
    <property type="evidence" value="ECO:0007669"/>
    <property type="project" value="TreeGrafter"/>
</dbReference>
<keyword evidence="1" id="KW-0812">Transmembrane</keyword>
<evidence type="ECO:0000313" key="3">
    <source>
        <dbReference type="Proteomes" id="UP000785679"/>
    </source>
</evidence>
<dbReference type="PANTHER" id="PTHR14255:SF3">
    <property type="entry name" value="SULFITE EXPORTER TAUE_SAFE FAMILY PROTEIN 5-RELATED"/>
    <property type="match status" value="1"/>
</dbReference>
<feature type="transmembrane region" description="Helical" evidence="1">
    <location>
        <begin position="241"/>
        <end position="259"/>
    </location>
</feature>
<feature type="transmembrane region" description="Helical" evidence="1">
    <location>
        <begin position="271"/>
        <end position="292"/>
    </location>
</feature>
<proteinExistence type="predicted"/>
<protein>
    <submittedName>
        <fullName evidence="2">Uncharacterized protein</fullName>
    </submittedName>
</protein>
<dbReference type="GO" id="GO:0016567">
    <property type="term" value="P:protein ubiquitination"/>
    <property type="evidence" value="ECO:0007669"/>
    <property type="project" value="TreeGrafter"/>
</dbReference>
<evidence type="ECO:0000313" key="2">
    <source>
        <dbReference type="EMBL" id="TNV78400.1"/>
    </source>
</evidence>
<feature type="transmembrane region" description="Helical" evidence="1">
    <location>
        <begin position="44"/>
        <end position="64"/>
    </location>
</feature>
<sequence length="418" mass="46540">MKTPIYSKIMDQNYTADTTIPLDGSGTGVAIFYKKSLEFPPSMMDILGIIFLLGMSFLANAGGLGGGGLLTPFMMIFLKLSIFECVPVANFFGWLAAATRFVVNYRQKHPNPLKAADGKVSLEYEIVTLAMPLLYLGTLFGVQIGTQLSETQLAISLSSVMFFVTYKTTQKAIKMYKEEKAGKDAQQIQMTTIISKETEQQTQNILLVDIIQPEIQKQITYSTELQQIVDNEAKHFPPKRVIKYLITLAMLFITSMCMGTKYQQKRLVDPYVSYVILAIFIIYTVISTFFNCKELRRIHMVKRRDGYVYDKADITFEDNKSLAFVVLNCFIAGMLGGIVGIAGGIILGPLFLQMGMLPVVVAATNQYLALISTTSVTSQFIQVNRLVKITGKQSIIVFTLALVLGISFIALPLKYLIQ</sequence>
<organism evidence="2 3">
    <name type="scientific">Halteria grandinella</name>
    <dbReference type="NCBI Taxonomy" id="5974"/>
    <lineage>
        <taxon>Eukaryota</taxon>
        <taxon>Sar</taxon>
        <taxon>Alveolata</taxon>
        <taxon>Ciliophora</taxon>
        <taxon>Intramacronucleata</taxon>
        <taxon>Spirotrichea</taxon>
        <taxon>Stichotrichia</taxon>
        <taxon>Sporadotrichida</taxon>
        <taxon>Halteriidae</taxon>
        <taxon>Halteria</taxon>
    </lineage>
</organism>
<accession>A0A8J8NQI8</accession>
<keyword evidence="3" id="KW-1185">Reference proteome</keyword>
<gene>
    <name evidence="2" type="ORF">FGO68_gene12330</name>
</gene>
<feature type="transmembrane region" description="Helical" evidence="1">
    <location>
        <begin position="322"/>
        <end position="347"/>
    </location>
</feature>
<feature type="transmembrane region" description="Helical" evidence="1">
    <location>
        <begin position="124"/>
        <end position="145"/>
    </location>
</feature>
<dbReference type="PANTHER" id="PTHR14255">
    <property type="entry name" value="CEREBLON"/>
    <property type="match status" value="1"/>
</dbReference>
<dbReference type="Proteomes" id="UP000785679">
    <property type="component" value="Unassembled WGS sequence"/>
</dbReference>
<feature type="transmembrane region" description="Helical" evidence="1">
    <location>
        <begin position="395"/>
        <end position="417"/>
    </location>
</feature>
<comment type="caution">
    <text evidence="2">The sequence shown here is derived from an EMBL/GenBank/DDBJ whole genome shotgun (WGS) entry which is preliminary data.</text>
</comment>
<evidence type="ECO:0000256" key="1">
    <source>
        <dbReference type="SAM" id="Phobius"/>
    </source>
</evidence>
<feature type="transmembrane region" description="Helical" evidence="1">
    <location>
        <begin position="76"/>
        <end position="103"/>
    </location>
</feature>
<dbReference type="AlphaFoldDB" id="A0A8J8NQI8"/>
<keyword evidence="1" id="KW-1133">Transmembrane helix</keyword>
<dbReference type="OrthoDB" id="510493at2759"/>
<dbReference type="EMBL" id="RRYP01010408">
    <property type="protein sequence ID" value="TNV78400.1"/>
    <property type="molecule type" value="Genomic_DNA"/>
</dbReference>
<feature type="transmembrane region" description="Helical" evidence="1">
    <location>
        <begin position="151"/>
        <end position="169"/>
    </location>
</feature>
<reference evidence="2" key="1">
    <citation type="submission" date="2019-06" db="EMBL/GenBank/DDBJ databases">
        <authorList>
            <person name="Zheng W."/>
        </authorList>
    </citation>
    <scope>NUCLEOTIDE SEQUENCE</scope>
    <source>
        <strain evidence="2">QDHG01</strain>
    </source>
</reference>